<protein>
    <submittedName>
        <fullName evidence="2">Uncharacterized protein</fullName>
    </submittedName>
</protein>
<evidence type="ECO:0000256" key="1">
    <source>
        <dbReference type="SAM" id="MobiDB-lite"/>
    </source>
</evidence>
<organism evidence="2 3">
    <name type="scientific">Stemphylium lycopersici</name>
    <name type="common">Tomato gray leaf spot disease fungus</name>
    <name type="synonym">Thyrospora lycopersici</name>
    <dbReference type="NCBI Taxonomy" id="183478"/>
    <lineage>
        <taxon>Eukaryota</taxon>
        <taxon>Fungi</taxon>
        <taxon>Dikarya</taxon>
        <taxon>Ascomycota</taxon>
        <taxon>Pezizomycotina</taxon>
        <taxon>Dothideomycetes</taxon>
        <taxon>Pleosporomycetidae</taxon>
        <taxon>Pleosporales</taxon>
        <taxon>Pleosporineae</taxon>
        <taxon>Pleosporaceae</taxon>
        <taxon>Stemphylium</taxon>
    </lineage>
</organism>
<name>A0A364MSI1_STELY</name>
<keyword evidence="3" id="KW-1185">Reference proteome</keyword>
<gene>
    <name evidence="2" type="ORF">DDE83_008698</name>
</gene>
<evidence type="ECO:0000313" key="2">
    <source>
        <dbReference type="EMBL" id="RAR02092.1"/>
    </source>
</evidence>
<sequence length="306" mass="33790">MDVVSGVASITQIIAYTHSTSKVLIQLYKLARGDPSIFQDHVFSVKVLLSIVESLHQRVVPDHIIAVLVEIADLAQAAQNIIIQSQTRGFLGVRWTCLYRFSDLSMVFASLREKREILHLALTANATDMRGPEDLNAHCGTKIRNLKKLRGKISFRSRGNHNINDVGNGYEDPSGVNIQFSSRGNHVLSVVGSKAVLDDMKISAAKQSKPSDSVDYTPPNLYRYTVQHPDHRRSDHSSVPNISSWANSSSETSTPPGTRLSSTQSETSSRGPARSQFLIESSPEDAEIERSGFDHENVRCPPERGN</sequence>
<feature type="compositionally biased region" description="Low complexity" evidence="1">
    <location>
        <begin position="237"/>
        <end position="253"/>
    </location>
</feature>
<feature type="compositionally biased region" description="Basic and acidic residues" evidence="1">
    <location>
        <begin position="288"/>
        <end position="306"/>
    </location>
</feature>
<reference evidence="3" key="1">
    <citation type="submission" date="2018-05" db="EMBL/GenBank/DDBJ databases">
        <title>Draft genome sequence of Stemphylium lycopersici strain CIDEFI 213.</title>
        <authorList>
            <person name="Medina R."/>
            <person name="Franco M.E.E."/>
            <person name="Lucentini C.G."/>
            <person name="Saparrat M.C.N."/>
            <person name="Balatti P.A."/>
        </authorList>
    </citation>
    <scope>NUCLEOTIDE SEQUENCE [LARGE SCALE GENOMIC DNA]</scope>
    <source>
        <strain evidence="3">CIDEFI 213</strain>
    </source>
</reference>
<accession>A0A364MSI1</accession>
<dbReference type="Proteomes" id="UP000249619">
    <property type="component" value="Unassembled WGS sequence"/>
</dbReference>
<evidence type="ECO:0000313" key="3">
    <source>
        <dbReference type="Proteomes" id="UP000249619"/>
    </source>
</evidence>
<dbReference type="EMBL" id="QGDH01000232">
    <property type="protein sequence ID" value="RAR02092.1"/>
    <property type="molecule type" value="Genomic_DNA"/>
</dbReference>
<comment type="caution">
    <text evidence="2">The sequence shown here is derived from an EMBL/GenBank/DDBJ whole genome shotgun (WGS) entry which is preliminary data.</text>
</comment>
<feature type="compositionally biased region" description="Polar residues" evidence="1">
    <location>
        <begin position="254"/>
        <end position="270"/>
    </location>
</feature>
<feature type="region of interest" description="Disordered" evidence="1">
    <location>
        <begin position="229"/>
        <end position="306"/>
    </location>
</feature>
<proteinExistence type="predicted"/>
<dbReference type="AlphaFoldDB" id="A0A364MSI1"/>